<organism evidence="2 3">
    <name type="scientific">Thalassiosira oceanica</name>
    <name type="common">Marine diatom</name>
    <dbReference type="NCBI Taxonomy" id="159749"/>
    <lineage>
        <taxon>Eukaryota</taxon>
        <taxon>Sar</taxon>
        <taxon>Stramenopiles</taxon>
        <taxon>Ochrophyta</taxon>
        <taxon>Bacillariophyta</taxon>
        <taxon>Coscinodiscophyceae</taxon>
        <taxon>Thalassiosirophycidae</taxon>
        <taxon>Thalassiosirales</taxon>
        <taxon>Thalassiosiraceae</taxon>
        <taxon>Thalassiosira</taxon>
    </lineage>
</organism>
<dbReference type="Proteomes" id="UP000266841">
    <property type="component" value="Unassembled WGS sequence"/>
</dbReference>
<feature type="compositionally biased region" description="Low complexity" evidence="1">
    <location>
        <begin position="323"/>
        <end position="344"/>
    </location>
</feature>
<evidence type="ECO:0000313" key="3">
    <source>
        <dbReference type="Proteomes" id="UP000266841"/>
    </source>
</evidence>
<protein>
    <submittedName>
        <fullName evidence="2">Uncharacterized protein</fullName>
    </submittedName>
</protein>
<name>K0SEI5_THAOC</name>
<evidence type="ECO:0000313" key="2">
    <source>
        <dbReference type="EMBL" id="EJK64543.1"/>
    </source>
</evidence>
<comment type="caution">
    <text evidence="2">The sequence shown here is derived from an EMBL/GenBank/DDBJ whole genome shotgun (WGS) entry which is preliminary data.</text>
</comment>
<feature type="region of interest" description="Disordered" evidence="1">
    <location>
        <begin position="77"/>
        <end position="195"/>
    </location>
</feature>
<evidence type="ECO:0000256" key="1">
    <source>
        <dbReference type="SAM" id="MobiDB-lite"/>
    </source>
</evidence>
<accession>K0SEI5</accession>
<dbReference type="Gene3D" id="2.60.120.260">
    <property type="entry name" value="Galactose-binding domain-like"/>
    <property type="match status" value="1"/>
</dbReference>
<feature type="compositionally biased region" description="Low complexity" evidence="1">
    <location>
        <begin position="183"/>
        <end position="195"/>
    </location>
</feature>
<feature type="compositionally biased region" description="Low complexity" evidence="1">
    <location>
        <begin position="77"/>
        <end position="165"/>
    </location>
</feature>
<reference evidence="2 3" key="1">
    <citation type="journal article" date="2012" name="Genome Biol.">
        <title>Genome and low-iron response of an oceanic diatom adapted to chronic iron limitation.</title>
        <authorList>
            <person name="Lommer M."/>
            <person name="Specht M."/>
            <person name="Roy A.S."/>
            <person name="Kraemer L."/>
            <person name="Andreson R."/>
            <person name="Gutowska M.A."/>
            <person name="Wolf J."/>
            <person name="Bergner S.V."/>
            <person name="Schilhabel M.B."/>
            <person name="Klostermeier U.C."/>
            <person name="Beiko R.G."/>
            <person name="Rosenstiel P."/>
            <person name="Hippler M."/>
            <person name="Laroche J."/>
        </authorList>
    </citation>
    <scope>NUCLEOTIDE SEQUENCE [LARGE SCALE GENOMIC DNA]</scope>
    <source>
        <strain evidence="2 3">CCMP1005</strain>
    </source>
</reference>
<dbReference type="AlphaFoldDB" id="K0SEI5"/>
<proteinExistence type="predicted"/>
<feature type="non-terminal residue" evidence="2">
    <location>
        <position position="1"/>
    </location>
</feature>
<gene>
    <name evidence="2" type="ORF">THAOC_14715</name>
</gene>
<keyword evidence="3" id="KW-1185">Reference proteome</keyword>
<feature type="region of interest" description="Disordered" evidence="1">
    <location>
        <begin position="318"/>
        <end position="344"/>
    </location>
</feature>
<sequence length="767" mass="84606">LEARYNTLRGMDYVPPEYTWEDFTPVLPSGVLEDLGEICEDGNSTDLCDQLEEIHNASVIAWEEEAFWLSTPAPTLAPSATAGPSSSPTITSLPSGLPSITSSPTSSLEPTSVPSSTSGPSATISSAPSGLPSSTSSPTSSLEPTSVPSSTSGPSAPSLPSSEPSQLGDTETTATSRRRLQESESSSSTNSTSLSHAEAMTALQLEWVTNQMDPSTFSSGEFTSLRKYWRRRLNARKTESYRIGESGPHACEKHSRWRKFAFTKTDVEFAMDLRWGSQELGGTKQKQDGHLITVQMVQYLGEPIPGYSKITQAPATGDSSYISPTTSPVGASTSPTSSPVVATSSPTISLLPTATSAPTTLDSANLLRFSGMEERSANLTLDPTGDKVIQSKYLTKCNITTDTVDPFEGNRSLHMEGLRRCFVMRPIGPACGPSLIKEPILPGETIIISLWVKVSLPNRVFQMYTGHFHGRKGRRKWAMPKDDSHIISRTLIPEANTWTKVTAIHQVGPDWTFKGEVLVPKRCNHYHIRMRVSNSNADFWLDDMRISKLLRRHSTPEEIEAKTPAAESVQGFITNPTFRYDHSFWKWNATRSGYVAYDQDLGLNSIVLGQSTVLRQNVLDAAVPGQDYRIKFKAKVSGTPKAELRMTLRFKFRARNKSVSPCKRKFCNFYRSLLVTEITNEDWGDFATDEVDFFRREAEMSLGKGMNYTSWQDVGRVEFILFNVFPLNMRYGGQLHITAFEHAGEDYTFAPTITQAPSVSPSNLDEG</sequence>
<dbReference type="EMBL" id="AGNL01017146">
    <property type="protein sequence ID" value="EJK64543.1"/>
    <property type="molecule type" value="Genomic_DNA"/>
</dbReference>
<dbReference type="eggNOG" id="ENOG502QU4M">
    <property type="taxonomic scope" value="Eukaryota"/>
</dbReference>